<evidence type="ECO:0000313" key="3">
    <source>
        <dbReference type="EnsemblPlants" id="KRG99799"/>
    </source>
</evidence>
<dbReference type="EnsemblPlants" id="KRG99799">
    <property type="protein sequence ID" value="KRG99799"/>
    <property type="gene ID" value="GLYMA_18G171600"/>
</dbReference>
<keyword evidence="1" id="KW-0732">Signal</keyword>
<feature type="chain" id="PRO_5014520955" description="Knottin scorpion toxin-like domain-containing protein" evidence="1">
    <location>
        <begin position="29"/>
        <end position="79"/>
    </location>
</feature>
<proteinExistence type="predicted"/>
<dbReference type="AlphaFoldDB" id="A0A0R0FAA9"/>
<dbReference type="EMBL" id="CM000851">
    <property type="protein sequence ID" value="KRG99799.1"/>
    <property type="molecule type" value="Genomic_DNA"/>
</dbReference>
<dbReference type="SMR" id="A0A0R0FAA9"/>
<dbReference type="Proteomes" id="UP000008827">
    <property type="component" value="Chromosome 18"/>
</dbReference>
<reference evidence="2" key="3">
    <citation type="submission" date="2018-07" db="EMBL/GenBank/DDBJ databases">
        <title>WGS assembly of Glycine max.</title>
        <authorList>
            <person name="Schmutz J."/>
            <person name="Cannon S."/>
            <person name="Schlueter J."/>
            <person name="Ma J."/>
            <person name="Mitros T."/>
            <person name="Nelson W."/>
            <person name="Hyten D."/>
            <person name="Song Q."/>
            <person name="Thelen J."/>
            <person name="Cheng J."/>
            <person name="Xu D."/>
            <person name="Hellsten U."/>
            <person name="May G."/>
            <person name="Yu Y."/>
            <person name="Sakurai T."/>
            <person name="Umezawa T."/>
            <person name="Bhattacharyya M."/>
            <person name="Sandhu D."/>
            <person name="Valliyodan B."/>
            <person name="Lindquist E."/>
            <person name="Peto M."/>
            <person name="Grant D."/>
            <person name="Shu S."/>
            <person name="Goodstein D."/>
            <person name="Barry K."/>
            <person name="Futrell-Griggs M."/>
            <person name="Abernathy B."/>
            <person name="Du J."/>
            <person name="Tian Z."/>
            <person name="Zhu L."/>
            <person name="Gill N."/>
            <person name="Joshi T."/>
            <person name="Libault M."/>
            <person name="Sethuraman A."/>
            <person name="Zhang X."/>
            <person name="Shinozaki K."/>
            <person name="Nguyen H."/>
            <person name="Wing R."/>
            <person name="Cregan P."/>
            <person name="Specht J."/>
            <person name="Grimwood J."/>
            <person name="Rokhsar D."/>
            <person name="Stacey G."/>
            <person name="Shoemaker R."/>
            <person name="Jackson S."/>
        </authorList>
    </citation>
    <scope>NUCLEOTIDE SEQUENCE</scope>
    <source>
        <tissue evidence="2">Callus</tissue>
    </source>
</reference>
<feature type="signal peptide" evidence="1">
    <location>
        <begin position="1"/>
        <end position="28"/>
    </location>
</feature>
<gene>
    <name evidence="2" type="ORF">GLYMA_18G171600</name>
</gene>
<name>A0A0R0FAA9_SOYBN</name>
<sequence>MESSLYQSSIVGILCVALILCASGPAICLEQGEPEQYGQLPELGGCIGDCVPDCDHQCIIRGFKRGACLGYAVCCCEKK</sequence>
<protein>
    <recommendedName>
        <fullName evidence="5">Knottin scorpion toxin-like domain-containing protein</fullName>
    </recommendedName>
</protein>
<organism evidence="2">
    <name type="scientific">Glycine max</name>
    <name type="common">Soybean</name>
    <name type="synonym">Glycine hispida</name>
    <dbReference type="NCBI Taxonomy" id="3847"/>
    <lineage>
        <taxon>Eukaryota</taxon>
        <taxon>Viridiplantae</taxon>
        <taxon>Streptophyta</taxon>
        <taxon>Embryophyta</taxon>
        <taxon>Tracheophyta</taxon>
        <taxon>Spermatophyta</taxon>
        <taxon>Magnoliopsida</taxon>
        <taxon>eudicotyledons</taxon>
        <taxon>Gunneridae</taxon>
        <taxon>Pentapetalae</taxon>
        <taxon>rosids</taxon>
        <taxon>fabids</taxon>
        <taxon>Fabales</taxon>
        <taxon>Fabaceae</taxon>
        <taxon>Papilionoideae</taxon>
        <taxon>50 kb inversion clade</taxon>
        <taxon>NPAAA clade</taxon>
        <taxon>indigoferoid/millettioid clade</taxon>
        <taxon>Phaseoleae</taxon>
        <taxon>Glycine</taxon>
        <taxon>Glycine subgen. Soja</taxon>
    </lineage>
</organism>
<dbReference type="Gramene" id="KRG99799">
    <property type="protein sequence ID" value="KRG99799"/>
    <property type="gene ID" value="GLYMA_18G171600"/>
</dbReference>
<evidence type="ECO:0000313" key="2">
    <source>
        <dbReference type="EMBL" id="KRG99799.1"/>
    </source>
</evidence>
<evidence type="ECO:0000256" key="1">
    <source>
        <dbReference type="SAM" id="SignalP"/>
    </source>
</evidence>
<reference evidence="2 3" key="1">
    <citation type="journal article" date="2010" name="Nature">
        <title>Genome sequence of the palaeopolyploid soybean.</title>
        <authorList>
            <person name="Schmutz J."/>
            <person name="Cannon S.B."/>
            <person name="Schlueter J."/>
            <person name="Ma J."/>
            <person name="Mitros T."/>
            <person name="Nelson W."/>
            <person name="Hyten D.L."/>
            <person name="Song Q."/>
            <person name="Thelen J.J."/>
            <person name="Cheng J."/>
            <person name="Xu D."/>
            <person name="Hellsten U."/>
            <person name="May G.D."/>
            <person name="Yu Y."/>
            <person name="Sakurai T."/>
            <person name="Umezawa T."/>
            <person name="Bhattacharyya M.K."/>
            <person name="Sandhu D."/>
            <person name="Valliyodan B."/>
            <person name="Lindquist E."/>
            <person name="Peto M."/>
            <person name="Grant D."/>
            <person name="Shu S."/>
            <person name="Goodstein D."/>
            <person name="Barry K."/>
            <person name="Futrell-Griggs M."/>
            <person name="Abernathy B."/>
            <person name="Du J."/>
            <person name="Tian Z."/>
            <person name="Zhu L."/>
            <person name="Gill N."/>
            <person name="Joshi T."/>
            <person name="Libault M."/>
            <person name="Sethuraman A."/>
            <person name="Zhang X.-C."/>
            <person name="Shinozaki K."/>
            <person name="Nguyen H.T."/>
            <person name="Wing R.A."/>
            <person name="Cregan P."/>
            <person name="Specht J."/>
            <person name="Grimwood J."/>
            <person name="Rokhsar D."/>
            <person name="Stacey G."/>
            <person name="Shoemaker R.C."/>
            <person name="Jackson S.A."/>
        </authorList>
    </citation>
    <scope>NUCLEOTIDE SEQUENCE [LARGE SCALE GENOMIC DNA]</scope>
    <source>
        <strain evidence="3">cv. Williams 82</strain>
        <tissue evidence="2">Callus</tissue>
    </source>
</reference>
<evidence type="ECO:0008006" key="5">
    <source>
        <dbReference type="Google" id="ProtNLM"/>
    </source>
</evidence>
<evidence type="ECO:0000313" key="4">
    <source>
        <dbReference type="Proteomes" id="UP000008827"/>
    </source>
</evidence>
<dbReference type="InParanoid" id="A0A0R0FAA9"/>
<reference evidence="3" key="2">
    <citation type="submission" date="2018-02" db="UniProtKB">
        <authorList>
            <consortium name="EnsemblPlants"/>
        </authorList>
    </citation>
    <scope>IDENTIFICATION</scope>
    <source>
        <strain evidence="3">Williams 82</strain>
    </source>
</reference>
<accession>A0A0R0FAA9</accession>
<keyword evidence="4" id="KW-1185">Reference proteome</keyword>
<dbReference type="OrthoDB" id="10493372at2759"/>